<evidence type="ECO:0000313" key="4">
    <source>
        <dbReference type="EMBL" id="KAF7301548.1"/>
    </source>
</evidence>
<dbReference type="GO" id="GO:0005634">
    <property type="term" value="C:nucleus"/>
    <property type="evidence" value="ECO:0007669"/>
    <property type="project" value="TreeGrafter"/>
</dbReference>
<dbReference type="CDD" id="cd02859">
    <property type="entry name" value="E_set_AMPKbeta_like_N"/>
    <property type="match status" value="1"/>
</dbReference>
<comment type="similarity">
    <text evidence="1">Belongs to the CRP1/MDG1 family.</text>
</comment>
<feature type="compositionally biased region" description="Pro residues" evidence="2">
    <location>
        <begin position="220"/>
        <end position="233"/>
    </location>
</feature>
<dbReference type="EMBL" id="JACAZF010000006">
    <property type="protein sequence ID" value="KAF7301548.1"/>
    <property type="molecule type" value="Genomic_DNA"/>
</dbReference>
<feature type="compositionally biased region" description="Basic residues" evidence="2">
    <location>
        <begin position="367"/>
        <end position="379"/>
    </location>
</feature>
<dbReference type="PANTHER" id="PTHR10343:SF81">
    <property type="entry name" value="CRUCIFORM DNA-RECOGNIZING PROTEIN 1-RELATED"/>
    <property type="match status" value="1"/>
</dbReference>
<reference evidence="4" key="1">
    <citation type="submission" date="2020-05" db="EMBL/GenBank/DDBJ databases">
        <title>Mycena genomes resolve the evolution of fungal bioluminescence.</title>
        <authorList>
            <person name="Tsai I.J."/>
        </authorList>
    </citation>
    <scope>NUCLEOTIDE SEQUENCE</scope>
    <source>
        <strain evidence="4">171206Taipei</strain>
    </source>
</reference>
<dbReference type="PANTHER" id="PTHR10343">
    <property type="entry name" value="5'-AMP-ACTIVATED PROTEIN KINASE , BETA SUBUNIT"/>
    <property type="match status" value="1"/>
</dbReference>
<comment type="caution">
    <text evidence="4">The sequence shown here is derived from an EMBL/GenBank/DDBJ whole genome shotgun (WGS) entry which is preliminary data.</text>
</comment>
<dbReference type="AlphaFoldDB" id="A0A8H6W4K0"/>
<evidence type="ECO:0000256" key="2">
    <source>
        <dbReference type="SAM" id="MobiDB-lite"/>
    </source>
</evidence>
<dbReference type="GO" id="GO:0031588">
    <property type="term" value="C:nucleotide-activated protein kinase complex"/>
    <property type="evidence" value="ECO:0007669"/>
    <property type="project" value="TreeGrafter"/>
</dbReference>
<dbReference type="InterPro" id="IPR032640">
    <property type="entry name" value="AMPK1_CBM"/>
</dbReference>
<feature type="compositionally biased region" description="Low complexity" evidence="2">
    <location>
        <begin position="96"/>
        <end position="112"/>
    </location>
</feature>
<dbReference type="InterPro" id="IPR050827">
    <property type="entry name" value="CRP1_MDG1_kinase"/>
</dbReference>
<dbReference type="PRINTS" id="PR01217">
    <property type="entry name" value="PRICHEXTENSN"/>
</dbReference>
<dbReference type="GO" id="GO:0005737">
    <property type="term" value="C:cytoplasm"/>
    <property type="evidence" value="ECO:0007669"/>
    <property type="project" value="TreeGrafter"/>
</dbReference>
<dbReference type="Pfam" id="PF16561">
    <property type="entry name" value="AMPK1_CBM"/>
    <property type="match status" value="1"/>
</dbReference>
<dbReference type="Proteomes" id="UP000636479">
    <property type="component" value="Unassembled WGS sequence"/>
</dbReference>
<protein>
    <submittedName>
        <fullName evidence="4">p-loop containing nucleoside triphosphate hydrolase protein</fullName>
    </submittedName>
</protein>
<evidence type="ECO:0000259" key="3">
    <source>
        <dbReference type="Pfam" id="PF16561"/>
    </source>
</evidence>
<organism evidence="4 5">
    <name type="scientific">Mycena indigotica</name>
    <dbReference type="NCBI Taxonomy" id="2126181"/>
    <lineage>
        <taxon>Eukaryota</taxon>
        <taxon>Fungi</taxon>
        <taxon>Dikarya</taxon>
        <taxon>Basidiomycota</taxon>
        <taxon>Agaricomycotina</taxon>
        <taxon>Agaricomycetes</taxon>
        <taxon>Agaricomycetidae</taxon>
        <taxon>Agaricales</taxon>
        <taxon>Marasmiineae</taxon>
        <taxon>Mycenaceae</taxon>
        <taxon>Mycena</taxon>
    </lineage>
</organism>
<dbReference type="GeneID" id="59346420"/>
<dbReference type="GO" id="GO:0016787">
    <property type="term" value="F:hydrolase activity"/>
    <property type="evidence" value="ECO:0007669"/>
    <property type="project" value="UniProtKB-KW"/>
</dbReference>
<dbReference type="GO" id="GO:0019901">
    <property type="term" value="F:protein kinase binding"/>
    <property type="evidence" value="ECO:0007669"/>
    <property type="project" value="TreeGrafter"/>
</dbReference>
<dbReference type="RefSeq" id="XP_037219548.1">
    <property type="nucleotide sequence ID" value="XM_037363904.1"/>
</dbReference>
<accession>A0A8H6W4K0</accession>
<dbReference type="OrthoDB" id="5873279at2759"/>
<feature type="region of interest" description="Disordered" evidence="2">
    <location>
        <begin position="85"/>
        <end position="113"/>
    </location>
</feature>
<dbReference type="GO" id="GO:0007165">
    <property type="term" value="P:signal transduction"/>
    <property type="evidence" value="ECO:0007669"/>
    <property type="project" value="TreeGrafter"/>
</dbReference>
<dbReference type="InterPro" id="IPR013783">
    <property type="entry name" value="Ig-like_fold"/>
</dbReference>
<feature type="region of interest" description="Disordered" evidence="2">
    <location>
        <begin position="249"/>
        <end position="394"/>
    </location>
</feature>
<name>A0A8H6W4K0_9AGAR</name>
<dbReference type="InterPro" id="IPR014756">
    <property type="entry name" value="Ig_E-set"/>
</dbReference>
<sequence length="394" mass="41368">MADLHEVVFHWPSTEAERVVVTGTFDQWSSSVNLEKDATGFSGTVKVDWGSKVLYKYIVFKSAGSREWACSPLVATEKDVAGNLNNVYQAPPKPESSQTKDTTSETTTNGSSLGQVVSDLAETVVARDGTTSVLDYVASGLGAAVQSAIGVDPINGSKAKETVTTPSETSVAQPSPATVAPKVPIAIVPVYAEEIKAVPNGTSQPVVENEALSTHSPLPATIPSPPVPTPAPAKEPISATVEVTQPTQVVAAESTTSEPTTTTEVDATPTPAVVEEPIPAPPIAVEPSKETPLEITAPEAKVETPVVATPPPAAESPKPVENSSRPATPSSRPTTPSKRGKHAFPSEDSSSSAPNTPVSRFSTATSTRKKRHSLFGKLKHLFDKDKEEKEKEKK</sequence>
<proteinExistence type="inferred from homology"/>
<feature type="region of interest" description="Disordered" evidence="2">
    <location>
        <begin position="211"/>
        <end position="234"/>
    </location>
</feature>
<evidence type="ECO:0000256" key="1">
    <source>
        <dbReference type="ARBA" id="ARBA00038216"/>
    </source>
</evidence>
<feature type="compositionally biased region" description="Polar residues" evidence="2">
    <location>
        <begin position="347"/>
        <end position="366"/>
    </location>
</feature>
<feature type="compositionally biased region" description="Low complexity" evidence="2">
    <location>
        <begin position="250"/>
        <end position="277"/>
    </location>
</feature>
<dbReference type="SUPFAM" id="SSF81296">
    <property type="entry name" value="E set domains"/>
    <property type="match status" value="1"/>
</dbReference>
<dbReference type="Gene3D" id="2.60.40.10">
    <property type="entry name" value="Immunoglobulins"/>
    <property type="match status" value="1"/>
</dbReference>
<evidence type="ECO:0000313" key="5">
    <source>
        <dbReference type="Proteomes" id="UP000636479"/>
    </source>
</evidence>
<feature type="domain" description="AMP-activated protein kinase glycogen-binding" evidence="3">
    <location>
        <begin position="6"/>
        <end position="90"/>
    </location>
</feature>
<keyword evidence="5" id="KW-1185">Reference proteome</keyword>
<feature type="compositionally biased region" description="Basic and acidic residues" evidence="2">
    <location>
        <begin position="380"/>
        <end position="394"/>
    </location>
</feature>
<gene>
    <name evidence="4" type="ORF">MIND_00720300</name>
</gene>
<keyword evidence="4" id="KW-0378">Hydrolase</keyword>
<feature type="compositionally biased region" description="Low complexity" evidence="2">
    <location>
        <begin position="323"/>
        <end position="337"/>
    </location>
</feature>